<evidence type="ECO:0000256" key="4">
    <source>
        <dbReference type="SAM" id="Phobius"/>
    </source>
</evidence>
<feature type="transmembrane region" description="Helical" evidence="4">
    <location>
        <begin position="86"/>
        <end position="105"/>
    </location>
</feature>
<dbReference type="InterPro" id="IPR011701">
    <property type="entry name" value="MFS"/>
</dbReference>
<reference evidence="6" key="1">
    <citation type="journal article" date="2020" name="mSystems">
        <title>Genome- and Community-Level Interaction Insights into Carbon Utilization and Element Cycling Functions of Hydrothermarchaeota in Hydrothermal Sediment.</title>
        <authorList>
            <person name="Zhou Z."/>
            <person name="Liu Y."/>
            <person name="Xu W."/>
            <person name="Pan J."/>
            <person name="Luo Z.H."/>
            <person name="Li M."/>
        </authorList>
    </citation>
    <scope>NUCLEOTIDE SEQUENCE [LARGE SCALE GENOMIC DNA]</scope>
    <source>
        <strain evidence="6">SpSt-381</strain>
    </source>
</reference>
<dbReference type="PANTHER" id="PTHR23525">
    <property type="entry name" value="TRANSPORTER, PUTATIVE-RELATED"/>
    <property type="match status" value="1"/>
</dbReference>
<evidence type="ECO:0000256" key="2">
    <source>
        <dbReference type="ARBA" id="ARBA00022989"/>
    </source>
</evidence>
<evidence type="ECO:0000313" key="6">
    <source>
        <dbReference type="EMBL" id="HGZ44550.1"/>
    </source>
</evidence>
<accession>A0A832MM50</accession>
<keyword evidence="2 4" id="KW-1133">Transmembrane helix</keyword>
<dbReference type="Gene3D" id="1.20.1250.20">
    <property type="entry name" value="MFS general substrate transporter like domains"/>
    <property type="match status" value="2"/>
</dbReference>
<dbReference type="PROSITE" id="PS50850">
    <property type="entry name" value="MFS"/>
    <property type="match status" value="1"/>
</dbReference>
<evidence type="ECO:0000256" key="3">
    <source>
        <dbReference type="ARBA" id="ARBA00023136"/>
    </source>
</evidence>
<feature type="transmembrane region" description="Helical" evidence="4">
    <location>
        <begin position="30"/>
        <end position="48"/>
    </location>
</feature>
<organism evidence="6">
    <name type="scientific">Eiseniibacteriota bacterium</name>
    <dbReference type="NCBI Taxonomy" id="2212470"/>
    <lineage>
        <taxon>Bacteria</taxon>
        <taxon>Candidatus Eiseniibacteriota</taxon>
    </lineage>
</organism>
<feature type="transmembrane region" description="Helical" evidence="4">
    <location>
        <begin position="266"/>
        <end position="288"/>
    </location>
</feature>
<feature type="transmembrane region" description="Helical" evidence="4">
    <location>
        <begin position="360"/>
        <end position="377"/>
    </location>
</feature>
<dbReference type="InterPro" id="IPR020846">
    <property type="entry name" value="MFS_dom"/>
</dbReference>
<feature type="transmembrane region" description="Helical" evidence="4">
    <location>
        <begin position="60"/>
        <end position="79"/>
    </location>
</feature>
<proteinExistence type="predicted"/>
<sequence length="432" mass="44955">MSPVRAAWRDWREAAAAFSPPARRFLLAEFLAWVGHGVFAVLFNLYLVEAGHSESFVGSAISLNGLGLGLAALPAGLLAERWGRARCLILGAALDGAGLAVRAAAPDPGVILGASFVAGAGQSMLAIAAAPFITEHSGARERPHLFSTFFSAALLAGVAGNALGGALPWLAQALPGPLRPTTLGAYRGTLLAGAAIALAAGVVLARLRGLREAPLAREAARAPREATRRLRPIACNFLLIGMGAGLVIPFMNLYFANRFACSSAQIGLWFAGAQVLTAIAGLLAPAAARRFGRLRAATASQLMSLPFLVSLGAEHHLPLAVAAFWLRATLMQASTPLLQNFVMDALPPGLRARSTSLNHLAWNIGWALSATLSGVVIERFGFAVPFYVTAVLYGAAAITFYRAFRSAPEAAAGEAALNEDAKGSRGTSPFTD</sequence>
<feature type="transmembrane region" description="Helical" evidence="4">
    <location>
        <begin position="111"/>
        <end position="133"/>
    </location>
</feature>
<evidence type="ECO:0000256" key="1">
    <source>
        <dbReference type="ARBA" id="ARBA00022692"/>
    </source>
</evidence>
<comment type="caution">
    <text evidence="6">The sequence shown here is derived from an EMBL/GenBank/DDBJ whole genome shotgun (WGS) entry which is preliminary data.</text>
</comment>
<gene>
    <name evidence="6" type="ORF">ENR23_14300</name>
</gene>
<feature type="domain" description="Major facilitator superfamily (MFS) profile" evidence="5">
    <location>
        <begin position="21"/>
        <end position="408"/>
    </location>
</feature>
<name>A0A832MM50_UNCEI</name>
<feature type="transmembrane region" description="Helical" evidence="4">
    <location>
        <begin position="145"/>
        <end position="170"/>
    </location>
</feature>
<evidence type="ECO:0000259" key="5">
    <source>
        <dbReference type="PROSITE" id="PS50850"/>
    </source>
</evidence>
<protein>
    <submittedName>
        <fullName evidence="6">MFS transporter</fullName>
    </submittedName>
</protein>
<dbReference type="EMBL" id="DSQF01000030">
    <property type="protein sequence ID" value="HGZ44550.1"/>
    <property type="molecule type" value="Genomic_DNA"/>
</dbReference>
<dbReference type="PANTHER" id="PTHR23525:SF1">
    <property type="entry name" value="NODULIN-LIKE DOMAIN-CONTAINING PROTEIN"/>
    <property type="match status" value="1"/>
</dbReference>
<dbReference type="AlphaFoldDB" id="A0A832MM50"/>
<feature type="transmembrane region" description="Helical" evidence="4">
    <location>
        <begin position="190"/>
        <end position="207"/>
    </location>
</feature>
<keyword evidence="3 4" id="KW-0472">Membrane</keyword>
<dbReference type="SUPFAM" id="SSF103473">
    <property type="entry name" value="MFS general substrate transporter"/>
    <property type="match status" value="1"/>
</dbReference>
<keyword evidence="1 4" id="KW-0812">Transmembrane</keyword>
<feature type="transmembrane region" description="Helical" evidence="4">
    <location>
        <begin position="383"/>
        <end position="401"/>
    </location>
</feature>
<dbReference type="GO" id="GO:0022857">
    <property type="term" value="F:transmembrane transporter activity"/>
    <property type="evidence" value="ECO:0007669"/>
    <property type="project" value="InterPro"/>
</dbReference>
<dbReference type="Pfam" id="PF07690">
    <property type="entry name" value="MFS_1"/>
    <property type="match status" value="2"/>
</dbReference>
<dbReference type="InterPro" id="IPR036259">
    <property type="entry name" value="MFS_trans_sf"/>
</dbReference>
<feature type="transmembrane region" description="Helical" evidence="4">
    <location>
        <begin position="233"/>
        <end position="254"/>
    </location>
</feature>